<dbReference type="Pfam" id="PF10124">
    <property type="entry name" value="Mu-like_gpT"/>
    <property type="match status" value="1"/>
</dbReference>
<name>A0A445MWN0_9BACT</name>
<proteinExistence type="predicted"/>
<protein>
    <submittedName>
        <fullName evidence="2">Mu-like prophage FluMu major head subunit</fullName>
    </submittedName>
</protein>
<dbReference type="InterPro" id="IPR018774">
    <property type="entry name" value="Phage_Mu_GpT"/>
</dbReference>
<evidence type="ECO:0000313" key="2">
    <source>
        <dbReference type="EMBL" id="SPD73809.1"/>
    </source>
</evidence>
<feature type="domain" description="Bacteriophage Mu GpT" evidence="1">
    <location>
        <begin position="9"/>
        <end position="292"/>
    </location>
</feature>
<dbReference type="EMBL" id="OJIN01000110">
    <property type="protein sequence ID" value="SPD73809.1"/>
    <property type="molecule type" value="Genomic_DNA"/>
</dbReference>
<gene>
    <name evidence="2" type="ORF">PITCH_A1980012</name>
</gene>
<sequence>MIVNQANLSGIYNSFSTVFNQAFDQAPSQWPLVAMEVPTSAKTVDYKWLGDYPMMREWIGDRVIKDLSGFKYEITNKAFESTIELDRDDVEYDQIGVYTPVIQGLAQAAKAHPDILVFGLLAAGFATLCYDGQYYFDTDHPVGDGTASNDGGGSGAPWFLLDLRRAIKPVILQINKRPEFVRQDKPEDESVFMRKKFRYGVDDRKNVGFGLWQIAYGSKDTLDATNYAAARAAMMGYTKDDGVTKLGIVPTHLVYGPTNESAARTLIVNERNAAGASNPWYKTVEPALVPWLA</sequence>
<accession>A0A445MWN0</accession>
<organism evidence="2">
    <name type="scientific">uncultured Desulfobacterium sp</name>
    <dbReference type="NCBI Taxonomy" id="201089"/>
    <lineage>
        <taxon>Bacteria</taxon>
        <taxon>Pseudomonadati</taxon>
        <taxon>Thermodesulfobacteriota</taxon>
        <taxon>Desulfobacteria</taxon>
        <taxon>Desulfobacterales</taxon>
        <taxon>Desulfobacteriaceae</taxon>
        <taxon>Desulfobacterium</taxon>
        <taxon>environmental samples</taxon>
    </lineage>
</organism>
<evidence type="ECO:0000259" key="1">
    <source>
        <dbReference type="Pfam" id="PF10124"/>
    </source>
</evidence>
<dbReference type="AlphaFoldDB" id="A0A445MWN0"/>
<reference evidence="2" key="1">
    <citation type="submission" date="2018-01" db="EMBL/GenBank/DDBJ databases">
        <authorList>
            <person name="Regsiter A."/>
            <person name="William W."/>
        </authorList>
    </citation>
    <scope>NUCLEOTIDE SEQUENCE</scope>
    <source>
        <strain evidence="2">TRIP AH-1</strain>
    </source>
</reference>